<sequence length="62" mass="7087">MATNSFQARAIYDFVGESSTELSFNAGEIFLIDSTTAEQQWWRAQNYAVQVCDIRATYVEEI</sequence>
<comment type="caution">
    <text evidence="4">The sequence shown here is derived from an EMBL/GenBank/DDBJ whole genome shotgun (WGS) entry which is preliminary data.</text>
</comment>
<gene>
    <name evidence="4" type="ORF">OXD698_LOCUS44725</name>
</gene>
<reference evidence="4" key="1">
    <citation type="submission" date="2021-02" db="EMBL/GenBank/DDBJ databases">
        <authorList>
            <person name="Nowell W R."/>
        </authorList>
    </citation>
    <scope>NUCLEOTIDE SEQUENCE</scope>
</reference>
<dbReference type="SMART" id="SM00326">
    <property type="entry name" value="SH3"/>
    <property type="match status" value="1"/>
</dbReference>
<evidence type="ECO:0000313" key="5">
    <source>
        <dbReference type="Proteomes" id="UP000663844"/>
    </source>
</evidence>
<accession>A0A820GFU9</accession>
<dbReference type="AlphaFoldDB" id="A0A820GFU9"/>
<dbReference type="InterPro" id="IPR001452">
    <property type="entry name" value="SH3_domain"/>
</dbReference>
<name>A0A820GFU9_9BILA</name>
<feature type="non-terminal residue" evidence="4">
    <location>
        <position position="1"/>
    </location>
</feature>
<proteinExistence type="predicted"/>
<organism evidence="4 5">
    <name type="scientific">Adineta steineri</name>
    <dbReference type="NCBI Taxonomy" id="433720"/>
    <lineage>
        <taxon>Eukaryota</taxon>
        <taxon>Metazoa</taxon>
        <taxon>Spiralia</taxon>
        <taxon>Gnathifera</taxon>
        <taxon>Rotifera</taxon>
        <taxon>Eurotatoria</taxon>
        <taxon>Bdelloidea</taxon>
        <taxon>Adinetida</taxon>
        <taxon>Adinetidae</taxon>
        <taxon>Adineta</taxon>
    </lineage>
</organism>
<dbReference type="SUPFAM" id="SSF50044">
    <property type="entry name" value="SH3-domain"/>
    <property type="match status" value="1"/>
</dbReference>
<dbReference type="Proteomes" id="UP000663844">
    <property type="component" value="Unassembled WGS sequence"/>
</dbReference>
<evidence type="ECO:0000313" key="4">
    <source>
        <dbReference type="EMBL" id="CAF4274976.1"/>
    </source>
</evidence>
<evidence type="ECO:0000259" key="3">
    <source>
        <dbReference type="PROSITE" id="PS50002"/>
    </source>
</evidence>
<dbReference type="InterPro" id="IPR036028">
    <property type="entry name" value="SH3-like_dom_sf"/>
</dbReference>
<dbReference type="Gene3D" id="2.30.30.40">
    <property type="entry name" value="SH3 Domains"/>
    <property type="match status" value="1"/>
</dbReference>
<dbReference type="EMBL" id="CAJOAZ010014023">
    <property type="protein sequence ID" value="CAF4274976.1"/>
    <property type="molecule type" value="Genomic_DNA"/>
</dbReference>
<keyword evidence="1 2" id="KW-0728">SH3 domain</keyword>
<evidence type="ECO:0000256" key="1">
    <source>
        <dbReference type="ARBA" id="ARBA00022443"/>
    </source>
</evidence>
<protein>
    <recommendedName>
        <fullName evidence="3">SH3 domain-containing protein</fullName>
    </recommendedName>
</protein>
<dbReference type="Pfam" id="PF00018">
    <property type="entry name" value="SH3_1"/>
    <property type="match status" value="1"/>
</dbReference>
<evidence type="ECO:0000256" key="2">
    <source>
        <dbReference type="PROSITE-ProRule" id="PRU00192"/>
    </source>
</evidence>
<feature type="domain" description="SH3" evidence="3">
    <location>
        <begin position="3"/>
        <end position="62"/>
    </location>
</feature>
<dbReference type="PROSITE" id="PS50002">
    <property type="entry name" value="SH3"/>
    <property type="match status" value="1"/>
</dbReference>